<dbReference type="OrthoDB" id="104167at2"/>
<dbReference type="RefSeq" id="WP_088921635.1">
    <property type="nucleotide sequence ID" value="NZ_CP018632.1"/>
</dbReference>
<dbReference type="GO" id="GO:0006302">
    <property type="term" value="P:double-strand break repair"/>
    <property type="evidence" value="ECO:0007669"/>
    <property type="project" value="TreeGrafter"/>
</dbReference>
<dbReference type="AlphaFoldDB" id="A0A2Z2NTU2"/>
<dbReference type="FunFam" id="3.40.50.300:FF:002708">
    <property type="entry name" value="FeS assembly ATPase SufC"/>
    <property type="match status" value="1"/>
</dbReference>
<gene>
    <name evidence="2" type="primary">recF_2</name>
    <name evidence="2" type="ORF">IMCC3135_02100</name>
</gene>
<keyword evidence="3" id="KW-1185">Reference proteome</keyword>
<dbReference type="Proteomes" id="UP000250079">
    <property type="component" value="Chromosome"/>
</dbReference>
<feature type="domain" description="ATPase AAA-type core" evidence="1">
    <location>
        <begin position="23"/>
        <end position="349"/>
    </location>
</feature>
<dbReference type="EMBL" id="CP018632">
    <property type="protein sequence ID" value="ASJ70534.1"/>
    <property type="molecule type" value="Genomic_DNA"/>
</dbReference>
<dbReference type="GO" id="GO:0016887">
    <property type="term" value="F:ATP hydrolysis activity"/>
    <property type="evidence" value="ECO:0007669"/>
    <property type="project" value="InterPro"/>
</dbReference>
<organism evidence="2 3">
    <name type="scientific">Granulosicoccus antarcticus IMCC3135</name>
    <dbReference type="NCBI Taxonomy" id="1192854"/>
    <lineage>
        <taxon>Bacteria</taxon>
        <taxon>Pseudomonadati</taxon>
        <taxon>Pseudomonadota</taxon>
        <taxon>Gammaproteobacteria</taxon>
        <taxon>Chromatiales</taxon>
        <taxon>Granulosicoccaceae</taxon>
        <taxon>Granulosicoccus</taxon>
    </lineage>
</organism>
<dbReference type="PIRSF" id="PIRSF029347">
    <property type="entry name" value="RecF"/>
    <property type="match status" value="1"/>
</dbReference>
<accession>A0A2Z2NTU2</accession>
<dbReference type="InterPro" id="IPR003959">
    <property type="entry name" value="ATPase_AAA_core"/>
</dbReference>
<dbReference type="KEGG" id="gai:IMCC3135_02100"/>
<dbReference type="SUPFAM" id="SSF52540">
    <property type="entry name" value="P-loop containing nucleoside triphosphate hydrolases"/>
    <property type="match status" value="1"/>
</dbReference>
<reference evidence="2 3" key="1">
    <citation type="submission" date="2016-12" db="EMBL/GenBank/DDBJ databases">
        <authorList>
            <person name="Song W.-J."/>
            <person name="Kurnit D.M."/>
        </authorList>
    </citation>
    <scope>NUCLEOTIDE SEQUENCE [LARGE SCALE GENOMIC DNA]</scope>
    <source>
        <strain evidence="2 3">IMCC3135</strain>
    </source>
</reference>
<dbReference type="Pfam" id="PF13304">
    <property type="entry name" value="AAA_21"/>
    <property type="match status" value="1"/>
</dbReference>
<protein>
    <submittedName>
        <fullName evidence="2">DNA replication and repair protein RecF</fullName>
    </submittedName>
</protein>
<dbReference type="GO" id="GO:0005524">
    <property type="term" value="F:ATP binding"/>
    <property type="evidence" value="ECO:0007669"/>
    <property type="project" value="InterPro"/>
</dbReference>
<dbReference type="GO" id="GO:0000731">
    <property type="term" value="P:DNA synthesis involved in DNA repair"/>
    <property type="evidence" value="ECO:0007669"/>
    <property type="project" value="TreeGrafter"/>
</dbReference>
<dbReference type="InterPro" id="IPR014555">
    <property type="entry name" value="RecF-like"/>
</dbReference>
<dbReference type="FunFam" id="3.40.50.300:FF:002534">
    <property type="entry name" value="Putative RecF protein"/>
    <property type="match status" value="1"/>
</dbReference>
<evidence type="ECO:0000313" key="2">
    <source>
        <dbReference type="EMBL" id="ASJ70534.1"/>
    </source>
</evidence>
<name>A0A2Z2NTU2_9GAMM</name>
<evidence type="ECO:0000313" key="3">
    <source>
        <dbReference type="Proteomes" id="UP000250079"/>
    </source>
</evidence>
<dbReference type="InterPro" id="IPR027417">
    <property type="entry name" value="P-loop_NTPase"/>
</dbReference>
<dbReference type="Gene3D" id="3.40.50.300">
    <property type="entry name" value="P-loop containing nucleotide triphosphate hydrolases"/>
    <property type="match status" value="2"/>
</dbReference>
<evidence type="ECO:0000259" key="1">
    <source>
        <dbReference type="Pfam" id="PF13304"/>
    </source>
</evidence>
<sequence>MLMTLAVQNYRSLHSLEVPLSRLTVITGANGAGKSNLYGALRLLVNAANGDVVAALAREGGLPNVMWAGPEKISRAMERGEVPVQGSPRQNASRIKLGFGGEQFGYLIELGMPTPMASSAFNLDPVIKRESIWHGQAWRQASVLVDRKGPLVRRRSGRQWQVVASDLAESDSLFSHAGDPASVPEVFRLREMLRHWRFYADFRTDAAAPARQSIPATRTPVLHHDGRDLAAALQTIIEVGEPNALHEAIDDAFPGSRLGIERLGAGQLQATLTQPGLLRALNCSEWSDGTLRYVLLVAALLTPRPPPLMVLNEPETSLHPELVAPLARLIGKATERSQVWIISHSRELVRRLEIVEGCSNHILEKSLGRTVVSGLAELDKPPWRWG</sequence>
<dbReference type="PANTHER" id="PTHR32182:SF25">
    <property type="entry name" value="SLR1056 PROTEIN"/>
    <property type="match status" value="1"/>
</dbReference>
<proteinExistence type="predicted"/>
<dbReference type="PANTHER" id="PTHR32182">
    <property type="entry name" value="DNA REPLICATION AND REPAIR PROTEIN RECF"/>
    <property type="match status" value="1"/>
</dbReference>